<reference evidence="1 2" key="1">
    <citation type="journal article" date="2018" name="IMA Fungus">
        <title>IMA Genome-F 9: Draft genome sequence of Annulohypoxylon stygium, Aspergillus mulundensis, Berkeleyomyces basicola (syn. Thielaviopsis basicola), Ceratocystis smalleyi, two Cercospora beticola strains, Coleophoma cylindrospora, Fusarium fracticaudum, Phialophora cf. hyalina, and Morchella septimelata.</title>
        <authorList>
            <person name="Wingfield B.D."/>
            <person name="Bills G.F."/>
            <person name="Dong Y."/>
            <person name="Huang W."/>
            <person name="Nel W.J."/>
            <person name="Swalarsk-Parry B.S."/>
            <person name="Vaghefi N."/>
            <person name="Wilken P.M."/>
            <person name="An Z."/>
            <person name="de Beer Z.W."/>
            <person name="De Vos L."/>
            <person name="Chen L."/>
            <person name="Duong T.A."/>
            <person name="Gao Y."/>
            <person name="Hammerbacher A."/>
            <person name="Kikkert J.R."/>
            <person name="Li Y."/>
            <person name="Li H."/>
            <person name="Li K."/>
            <person name="Li Q."/>
            <person name="Liu X."/>
            <person name="Ma X."/>
            <person name="Naidoo K."/>
            <person name="Pethybridge S.J."/>
            <person name="Sun J."/>
            <person name="Steenkamp E.T."/>
            <person name="van der Nest M.A."/>
            <person name="van Wyk S."/>
            <person name="Wingfield M.J."/>
            <person name="Xiong C."/>
            <person name="Yue Q."/>
            <person name="Zhang X."/>
        </authorList>
    </citation>
    <scope>NUCLEOTIDE SEQUENCE [LARGE SCALE GENOMIC DNA]</scope>
    <source>
        <strain evidence="1 2">BP5796</strain>
    </source>
</reference>
<dbReference type="Pfam" id="PF12296">
    <property type="entry name" value="HsbA"/>
    <property type="match status" value="1"/>
</dbReference>
<proteinExistence type="predicted"/>
<dbReference type="InterPro" id="IPR021054">
    <property type="entry name" value="Cell_wall_mannoprotein_1"/>
</dbReference>
<dbReference type="Gene3D" id="1.20.1280.140">
    <property type="match status" value="1"/>
</dbReference>
<dbReference type="Proteomes" id="UP000256328">
    <property type="component" value="Unassembled WGS sequence"/>
</dbReference>
<dbReference type="OrthoDB" id="4841197at2759"/>
<dbReference type="AlphaFoldDB" id="A0A3D8QEM9"/>
<name>A0A3D8QEM9_9HELO</name>
<organism evidence="1 2">
    <name type="scientific">Coleophoma crateriformis</name>
    <dbReference type="NCBI Taxonomy" id="565419"/>
    <lineage>
        <taxon>Eukaryota</taxon>
        <taxon>Fungi</taxon>
        <taxon>Dikarya</taxon>
        <taxon>Ascomycota</taxon>
        <taxon>Pezizomycotina</taxon>
        <taxon>Leotiomycetes</taxon>
        <taxon>Helotiales</taxon>
        <taxon>Dermateaceae</taxon>
        <taxon>Coleophoma</taxon>
    </lineage>
</organism>
<evidence type="ECO:0000313" key="2">
    <source>
        <dbReference type="Proteomes" id="UP000256328"/>
    </source>
</evidence>
<keyword evidence="2" id="KW-1185">Reference proteome</keyword>
<protein>
    <submittedName>
        <fullName evidence="1">Uncharacterized protein</fullName>
    </submittedName>
</protein>
<accession>A0A3D8QEM9</accession>
<comment type="caution">
    <text evidence="1">The sequence shown here is derived from an EMBL/GenBank/DDBJ whole genome shotgun (WGS) entry which is preliminary data.</text>
</comment>
<sequence length="169" mass="18772">MDKVFKHLGDIERKAEKIDKISSKGASSLGMKEMLKLSSKGQSISSCMKKTVKDYQNVTPTEAEAQKVIEIVTKITTLNEHQMKTVRDDKPAMEKMHVGGLVKKNMVKSEETSKAFWATLTEKTPEGPLKEEIKALAARVQKAYTETYQLYANATGGEDQDVDAVDDSD</sequence>
<evidence type="ECO:0000313" key="1">
    <source>
        <dbReference type="EMBL" id="RDW60306.1"/>
    </source>
</evidence>
<dbReference type="EMBL" id="PDLN01000019">
    <property type="protein sequence ID" value="RDW60306.1"/>
    <property type="molecule type" value="Genomic_DNA"/>
</dbReference>
<gene>
    <name evidence="1" type="ORF">BP5796_11912</name>
</gene>